<evidence type="ECO:0000313" key="3">
    <source>
        <dbReference type="EMBL" id="KAK7930752.1"/>
    </source>
</evidence>
<accession>A0AAW0PVC8</accession>
<reference evidence="4" key="1">
    <citation type="submission" date="2024-04" db="EMBL/GenBank/DDBJ databases">
        <title>Salinicola lusitanus LLJ914,a marine bacterium isolated from the Okinawa Trough.</title>
        <authorList>
            <person name="Li J."/>
        </authorList>
    </citation>
    <scope>NUCLEOTIDE SEQUENCE [LARGE SCALE GENOMIC DNA]</scope>
</reference>
<sequence>MATELWGYEQAHTSSPPLTVATPEKWSVQPLSRSWVPEPELCVEEGRPTSLVRAVPGRAPWAKARPPGARLRAPTPGLAPGWGPGNANLGDVTVLVFKLFMRVFELNPTATSSDEEAETEDSGEDSSITQAEVTEVVDKLLGGKAPGVDEIRPEYLKSLDVVGLSWLTRLCNIAWQTGTVPLDWQTGVVVPLFKKGDRRVCSNYRGITLLSLPGKVYSRVLERRIRPMVEPRIQEEQCGFRPGRGTLDQLYTLHRVLEGSWEFAQPVHMCFVDLEKAFDRVPRGVLWGVLREYGVRGPLLRAVRSLYDRSRSCVRIAGSKSDLFPVHVGLRQGCPLSPVLFIVFMDRISRRSQGPEGVQFGDHRISSLLFADDVVLMASSNQDLQHALGRFAAECEAAEMKISSSKSEAMVLDRKKVPCPLQVGGESLPQVEEFKYLGVLFTSEGRMEREIDRRIGAASAVMQSLYRTVVVKKELSRKAKLSIYRSIYVPTLTYGHELWGEKLSHTGGTRSRAAAPPRREEPVEVARASVSDASWTPPRGGVLGMSHWEETSRKTQDTLEDYVSRLAWERLGIPPEELAEVCGDREVWASLLRLLPPRPDSG</sequence>
<keyword evidence="4" id="KW-1185">Reference proteome</keyword>
<feature type="domain" description="Reverse transcriptase" evidence="2">
    <location>
        <begin position="173"/>
        <end position="441"/>
    </location>
</feature>
<feature type="compositionally biased region" description="Acidic residues" evidence="1">
    <location>
        <begin position="113"/>
        <end position="124"/>
    </location>
</feature>
<dbReference type="InterPro" id="IPR000477">
    <property type="entry name" value="RT_dom"/>
</dbReference>
<name>A0AAW0PVC8_9GOBI</name>
<evidence type="ECO:0000313" key="4">
    <source>
        <dbReference type="Proteomes" id="UP001460270"/>
    </source>
</evidence>
<dbReference type="Proteomes" id="UP001460270">
    <property type="component" value="Unassembled WGS sequence"/>
</dbReference>
<proteinExistence type="predicted"/>
<dbReference type="AlphaFoldDB" id="A0AAW0PVC8"/>
<dbReference type="PANTHER" id="PTHR47027:SF30">
    <property type="entry name" value="THAP-TYPE DOMAIN-CONTAINING PROTEIN"/>
    <property type="match status" value="1"/>
</dbReference>
<protein>
    <recommendedName>
        <fullName evidence="2">Reverse transcriptase domain-containing protein</fullName>
    </recommendedName>
</protein>
<organism evidence="3 4">
    <name type="scientific">Mugilogobius chulae</name>
    <name type="common">yellowstripe goby</name>
    <dbReference type="NCBI Taxonomy" id="88201"/>
    <lineage>
        <taxon>Eukaryota</taxon>
        <taxon>Metazoa</taxon>
        <taxon>Chordata</taxon>
        <taxon>Craniata</taxon>
        <taxon>Vertebrata</taxon>
        <taxon>Euteleostomi</taxon>
        <taxon>Actinopterygii</taxon>
        <taxon>Neopterygii</taxon>
        <taxon>Teleostei</taxon>
        <taxon>Neoteleostei</taxon>
        <taxon>Acanthomorphata</taxon>
        <taxon>Gobiaria</taxon>
        <taxon>Gobiiformes</taxon>
        <taxon>Gobioidei</taxon>
        <taxon>Gobiidae</taxon>
        <taxon>Gobionellinae</taxon>
        <taxon>Mugilogobius</taxon>
    </lineage>
</organism>
<dbReference type="SUPFAM" id="SSF56672">
    <property type="entry name" value="DNA/RNA polymerases"/>
    <property type="match status" value="1"/>
</dbReference>
<comment type="caution">
    <text evidence="3">The sequence shown here is derived from an EMBL/GenBank/DDBJ whole genome shotgun (WGS) entry which is preliminary data.</text>
</comment>
<feature type="region of interest" description="Disordered" evidence="1">
    <location>
        <begin position="506"/>
        <end position="531"/>
    </location>
</feature>
<dbReference type="EMBL" id="JBBPFD010000004">
    <property type="protein sequence ID" value="KAK7930752.1"/>
    <property type="molecule type" value="Genomic_DNA"/>
</dbReference>
<evidence type="ECO:0000259" key="2">
    <source>
        <dbReference type="PROSITE" id="PS50878"/>
    </source>
</evidence>
<dbReference type="InterPro" id="IPR043502">
    <property type="entry name" value="DNA/RNA_pol_sf"/>
</dbReference>
<dbReference type="PROSITE" id="PS50878">
    <property type="entry name" value="RT_POL"/>
    <property type="match status" value="1"/>
</dbReference>
<dbReference type="Pfam" id="PF00078">
    <property type="entry name" value="RVT_1"/>
    <property type="match status" value="1"/>
</dbReference>
<gene>
    <name evidence="3" type="ORF">WMY93_007147</name>
</gene>
<feature type="region of interest" description="Disordered" evidence="1">
    <location>
        <begin position="110"/>
        <end position="129"/>
    </location>
</feature>
<dbReference type="PANTHER" id="PTHR47027">
    <property type="entry name" value="REVERSE TRANSCRIPTASE DOMAIN-CONTAINING PROTEIN"/>
    <property type="match status" value="1"/>
</dbReference>
<evidence type="ECO:0000256" key="1">
    <source>
        <dbReference type="SAM" id="MobiDB-lite"/>
    </source>
</evidence>
<dbReference type="CDD" id="cd01650">
    <property type="entry name" value="RT_nLTR_like"/>
    <property type="match status" value="1"/>
</dbReference>